<dbReference type="InterPro" id="IPR036636">
    <property type="entry name" value="COX7C/Cox8_sf"/>
</dbReference>
<protein>
    <recommendedName>
        <fullName evidence="7">Cytochrome c oxidase subunit 8, mitochondrial</fullName>
    </recommendedName>
    <alternativeName>
        <fullName evidence="7">Cytochrome c oxidase polypeptide VIII</fullName>
    </alternativeName>
</protein>
<dbReference type="Pfam" id="PF02935">
    <property type="entry name" value="COX7C"/>
    <property type="match status" value="1"/>
</dbReference>
<comment type="similarity">
    <text evidence="3 7">Belongs to the cytochrome c oxidase VIIc family.</text>
</comment>
<evidence type="ECO:0000256" key="5">
    <source>
        <dbReference type="ARBA" id="ARBA00023128"/>
    </source>
</evidence>
<comment type="caution">
    <text evidence="8">The sequence shown here is derived from an EMBL/GenBank/DDBJ whole genome shotgun (WGS) entry which is preliminary data.</text>
</comment>
<keyword evidence="9" id="KW-1185">Reference proteome</keyword>
<dbReference type="GO" id="GO:0005743">
    <property type="term" value="C:mitochondrial inner membrane"/>
    <property type="evidence" value="ECO:0007669"/>
    <property type="project" value="UniProtKB-SubCell"/>
</dbReference>
<evidence type="ECO:0000256" key="6">
    <source>
        <dbReference type="ARBA" id="ARBA00023136"/>
    </source>
</evidence>
<evidence type="ECO:0000313" key="8">
    <source>
        <dbReference type="EMBL" id="KAJ3490280.1"/>
    </source>
</evidence>
<evidence type="ECO:0000313" key="9">
    <source>
        <dbReference type="Proteomes" id="UP001212997"/>
    </source>
</evidence>
<sequence length="72" mass="7610">MSLLAARASLKQLTLRRGVRFAHSTYTTADAIPFTVGSKASFALKLGSYLALGFSIPFIAAAYQIRKSTGGA</sequence>
<dbReference type="Gene3D" id="4.10.49.10">
    <property type="entry name" value="Cytochrome c oxidase subunit VIIc"/>
    <property type="match status" value="1"/>
</dbReference>
<gene>
    <name evidence="8" type="ORF">NLI96_g1539</name>
</gene>
<comment type="subcellular location">
    <subcellularLocation>
        <location evidence="1 7">Mitochondrion inner membrane</location>
        <topology evidence="1 7">Single-pass membrane protein</topology>
    </subcellularLocation>
</comment>
<keyword evidence="5 7" id="KW-0496">Mitochondrion</keyword>
<name>A0AAD5VAC1_9APHY</name>
<dbReference type="GO" id="GO:0045277">
    <property type="term" value="C:respiratory chain complex IV"/>
    <property type="evidence" value="ECO:0007669"/>
    <property type="project" value="UniProtKB-UniRule"/>
</dbReference>
<organism evidence="8 9">
    <name type="scientific">Meripilus lineatus</name>
    <dbReference type="NCBI Taxonomy" id="2056292"/>
    <lineage>
        <taxon>Eukaryota</taxon>
        <taxon>Fungi</taxon>
        <taxon>Dikarya</taxon>
        <taxon>Basidiomycota</taxon>
        <taxon>Agaricomycotina</taxon>
        <taxon>Agaricomycetes</taxon>
        <taxon>Polyporales</taxon>
        <taxon>Meripilaceae</taxon>
        <taxon>Meripilus</taxon>
    </lineage>
</organism>
<comment type="pathway">
    <text evidence="2 7">Energy metabolism; oxidative phosphorylation.</text>
</comment>
<keyword evidence="7" id="KW-0809">Transit peptide</keyword>
<dbReference type="Proteomes" id="UP001212997">
    <property type="component" value="Unassembled WGS sequence"/>
</dbReference>
<comment type="function">
    <text evidence="7">Component of the cytochrome c oxidase, the last enzyme in the mitochondrial electron transport chain which drives oxidative phosphorylation. The respiratory chain contains 3 multisubunit complexes succinate dehydrogenase (complex II, CII), ubiquinol-cytochrome c oxidoreductase (cytochrome b-c1 complex, complex III, CIII) and cytochrome c oxidase (complex IV, CIV), that cooperate to transfer electrons derived from NADH and succinate to molecular oxygen, creating an electrochemical gradient over the inner membrane that drives transmembrane transport and the ATP synthase. Cytochrome c oxidase is the component of the respiratory chain that catalyzes the reduction of oxygen to water. Electrons originating from reduced cytochrome c in the intermembrane space (IMS) are transferred via the dinuclear copper A center (CU(A)) of subunit 2 and heme A of subunit 1 to the active site in subunit 1, a binuclear center (BNC) formed by heme A3 and copper B (CU(B)). The BNC reduces molecular oxygen to 2 water molecules using 4 electrons from cytochrome c in the IMS and 4 protons from the mitochondrial matrix.</text>
</comment>
<comment type="subunit">
    <text evidence="7">Component of the cytochrome c oxidase (complex IV, CIV), a multisubunit enzyme composed of a catalytic core of 3 subunits and several supernumerary subunits. The complex exists as a monomer or a dimer and forms supercomplexes (SCs) in the inner mitochondrial membrane with ubiquinol-cytochrome c oxidoreductase (cytochrome b-c1 complex, complex III, CIII).</text>
</comment>
<evidence type="ECO:0000256" key="1">
    <source>
        <dbReference type="ARBA" id="ARBA00004434"/>
    </source>
</evidence>
<dbReference type="AlphaFoldDB" id="A0AAD5VAC1"/>
<evidence type="ECO:0000256" key="3">
    <source>
        <dbReference type="ARBA" id="ARBA00010514"/>
    </source>
</evidence>
<dbReference type="GO" id="GO:0006123">
    <property type="term" value="P:mitochondrial electron transport, cytochrome c to oxygen"/>
    <property type="evidence" value="ECO:0007669"/>
    <property type="project" value="UniProtKB-UniRule"/>
</dbReference>
<keyword evidence="6" id="KW-0472">Membrane</keyword>
<evidence type="ECO:0000256" key="4">
    <source>
        <dbReference type="ARBA" id="ARBA00022792"/>
    </source>
</evidence>
<dbReference type="SUPFAM" id="SSF81427">
    <property type="entry name" value="Mitochondrial cytochrome c oxidase subunit VIIc (aka VIIIa)"/>
    <property type="match status" value="1"/>
</dbReference>
<proteinExistence type="inferred from homology"/>
<dbReference type="EMBL" id="JANAWD010000030">
    <property type="protein sequence ID" value="KAJ3490280.1"/>
    <property type="molecule type" value="Genomic_DNA"/>
</dbReference>
<dbReference type="InterPro" id="IPR004202">
    <property type="entry name" value="COX7C/Cox8"/>
</dbReference>
<evidence type="ECO:0000256" key="2">
    <source>
        <dbReference type="ARBA" id="ARBA00004673"/>
    </source>
</evidence>
<accession>A0AAD5VAC1</accession>
<keyword evidence="4 7" id="KW-0999">Mitochondrion inner membrane</keyword>
<evidence type="ECO:0000256" key="7">
    <source>
        <dbReference type="RuleBase" id="RU368123"/>
    </source>
</evidence>
<reference evidence="8" key="1">
    <citation type="submission" date="2022-07" db="EMBL/GenBank/DDBJ databases">
        <title>Genome Sequence of Physisporinus lineatus.</title>
        <authorList>
            <person name="Buettner E."/>
        </authorList>
    </citation>
    <scope>NUCLEOTIDE SEQUENCE</scope>
    <source>
        <strain evidence="8">VT162</strain>
    </source>
</reference>